<dbReference type="CDD" id="cd02883">
    <property type="entry name" value="NUDIX_Hydrolase"/>
    <property type="match status" value="1"/>
</dbReference>
<proteinExistence type="inferred from homology"/>
<dbReference type="InterPro" id="IPR020476">
    <property type="entry name" value="Nudix_hydrolase"/>
</dbReference>
<dbReference type="Proteomes" id="UP000679247">
    <property type="component" value="Chromosome"/>
</dbReference>
<dbReference type="SUPFAM" id="SSF55811">
    <property type="entry name" value="Nudix"/>
    <property type="match status" value="1"/>
</dbReference>
<dbReference type="EMBL" id="CP071709">
    <property type="protein sequence ID" value="QVY63503.1"/>
    <property type="molecule type" value="Genomic_DNA"/>
</dbReference>
<feature type="domain" description="Nudix hydrolase" evidence="4">
    <location>
        <begin position="3"/>
        <end position="132"/>
    </location>
</feature>
<evidence type="ECO:0000256" key="1">
    <source>
        <dbReference type="ARBA" id="ARBA00001946"/>
    </source>
</evidence>
<accession>A0ABX8FHP9</accession>
<dbReference type="InterPro" id="IPR015797">
    <property type="entry name" value="NUDIX_hydrolase-like_dom_sf"/>
</dbReference>
<evidence type="ECO:0000256" key="2">
    <source>
        <dbReference type="ARBA" id="ARBA00022801"/>
    </source>
</evidence>
<evidence type="ECO:0000256" key="3">
    <source>
        <dbReference type="RuleBase" id="RU003476"/>
    </source>
</evidence>
<protein>
    <submittedName>
        <fullName evidence="5">NUDIX domain-containing protein</fullName>
    </submittedName>
</protein>
<evidence type="ECO:0000259" key="4">
    <source>
        <dbReference type="PROSITE" id="PS51462"/>
    </source>
</evidence>
<organism evidence="5 6">
    <name type="scientific">Cytobacillus gottheilii</name>
    <dbReference type="NCBI Taxonomy" id="859144"/>
    <lineage>
        <taxon>Bacteria</taxon>
        <taxon>Bacillati</taxon>
        <taxon>Bacillota</taxon>
        <taxon>Bacilli</taxon>
        <taxon>Bacillales</taxon>
        <taxon>Bacillaceae</taxon>
        <taxon>Cytobacillus</taxon>
    </lineage>
</organism>
<reference evidence="5 6" key="1">
    <citation type="submission" date="2021-03" db="EMBL/GenBank/DDBJ databases">
        <title>The first data on the complete genome of the tetrodotoxin-producing bacterium.</title>
        <authorList>
            <person name="Melnikova D.I."/>
            <person name="Nijland R."/>
            <person name="Magarlamov T.Y."/>
        </authorList>
    </citation>
    <scope>NUCLEOTIDE SEQUENCE [LARGE SCALE GENOMIC DNA]</scope>
    <source>
        <strain evidence="5 6">1839</strain>
    </source>
</reference>
<dbReference type="InterPro" id="IPR000086">
    <property type="entry name" value="NUDIX_hydrolase_dom"/>
</dbReference>
<sequence length="144" mass="16486">MRKNVLVASVAIFNEQEEVLIIREEKKGWNFPSGRLEDGEDIIAAATREVREETGLQVSITGTTGVYQFISDSNDPVILFQFIASHSGESLRMTEEDIVEAKWIRISDLIQTEERMLRNAANMKRIAKNLLKNPLFNLSFFHEE</sequence>
<keyword evidence="6" id="KW-1185">Reference proteome</keyword>
<dbReference type="PANTHER" id="PTHR43046">
    <property type="entry name" value="GDP-MANNOSE MANNOSYL HYDROLASE"/>
    <property type="match status" value="1"/>
</dbReference>
<evidence type="ECO:0000313" key="6">
    <source>
        <dbReference type="Proteomes" id="UP000679247"/>
    </source>
</evidence>
<dbReference type="Gene3D" id="3.90.79.10">
    <property type="entry name" value="Nucleoside Triphosphate Pyrophosphohydrolase"/>
    <property type="match status" value="1"/>
</dbReference>
<evidence type="ECO:0000313" key="5">
    <source>
        <dbReference type="EMBL" id="QVY63503.1"/>
    </source>
</evidence>
<dbReference type="PROSITE" id="PS00893">
    <property type="entry name" value="NUDIX_BOX"/>
    <property type="match status" value="1"/>
</dbReference>
<dbReference type="RefSeq" id="WP_214478641.1">
    <property type="nucleotide sequence ID" value="NZ_CANKUS010000004.1"/>
</dbReference>
<name>A0ABX8FHP9_9BACI</name>
<comment type="cofactor">
    <cofactor evidence="1">
        <name>Mg(2+)</name>
        <dbReference type="ChEBI" id="CHEBI:18420"/>
    </cofactor>
</comment>
<dbReference type="PANTHER" id="PTHR43046:SF2">
    <property type="entry name" value="8-OXO-DGTP DIPHOSPHATASE-RELATED"/>
    <property type="match status" value="1"/>
</dbReference>
<dbReference type="PRINTS" id="PR00502">
    <property type="entry name" value="NUDIXFAMILY"/>
</dbReference>
<gene>
    <name evidence="5" type="ORF">J1899_10840</name>
</gene>
<comment type="similarity">
    <text evidence="3">Belongs to the Nudix hydrolase family.</text>
</comment>
<keyword evidence="2 3" id="KW-0378">Hydrolase</keyword>
<dbReference type="InterPro" id="IPR020084">
    <property type="entry name" value="NUDIX_hydrolase_CS"/>
</dbReference>
<dbReference type="PROSITE" id="PS51462">
    <property type="entry name" value="NUDIX"/>
    <property type="match status" value="1"/>
</dbReference>
<dbReference type="Pfam" id="PF00293">
    <property type="entry name" value="NUDIX"/>
    <property type="match status" value="1"/>
</dbReference>